<organism evidence="2 3">
    <name type="scientific">Bacillus phage W.Ph</name>
    <dbReference type="NCBI Taxonomy" id="764595"/>
    <lineage>
        <taxon>Viruses</taxon>
        <taxon>Duplodnaviria</taxon>
        <taxon>Heunggongvirae</taxon>
        <taxon>Uroviricota</taxon>
        <taxon>Caudoviricetes</taxon>
        <taxon>Herelleviridae</taxon>
        <taxon>Bastillevirinae</taxon>
        <taxon>Wphvirus</taxon>
        <taxon>Wphvirus WPh</taxon>
    </lineage>
</organism>
<evidence type="ECO:0000313" key="2">
    <source>
        <dbReference type="EMBL" id="ADH03384.1"/>
    </source>
</evidence>
<keyword evidence="1" id="KW-0812">Transmembrane</keyword>
<name>G9B1Y9_9CAUD</name>
<reference evidence="2 3" key="1">
    <citation type="submission" date="2013-01" db="EMBL/GenBank/DDBJ databases">
        <title>Large myovirus of Bacillus.</title>
        <authorList>
            <person name="Klumpp J."/>
            <person name="Beyer W."/>
            <person name="Loessner M.J."/>
        </authorList>
    </citation>
    <scope>NUCLEOTIDE SEQUENCE [LARGE SCALE GENOMIC DNA]</scope>
</reference>
<dbReference type="RefSeq" id="YP_004957253.1">
    <property type="nucleotide sequence ID" value="NC_016563.1"/>
</dbReference>
<accession>G9B1Y9</accession>
<protein>
    <submittedName>
        <fullName evidence="2">Gp238</fullName>
    </submittedName>
</protein>
<dbReference type="GeneID" id="11536643"/>
<keyword evidence="3" id="KW-1185">Reference proteome</keyword>
<evidence type="ECO:0000256" key="1">
    <source>
        <dbReference type="SAM" id="Phobius"/>
    </source>
</evidence>
<dbReference type="KEGG" id="vg:11536643"/>
<feature type="transmembrane region" description="Helical" evidence="1">
    <location>
        <begin position="12"/>
        <end position="27"/>
    </location>
</feature>
<dbReference type="EMBL" id="HM144387">
    <property type="protein sequence ID" value="ADH03384.1"/>
    <property type="molecule type" value="Genomic_DNA"/>
</dbReference>
<sequence length="60" mass="7151">MISYEDALKSKLFMGVYIAIYCSLSFVDVEYPVRLMMFGILCYTSHMFWEDMTIMNKEML</sequence>
<proteinExistence type="predicted"/>
<evidence type="ECO:0000313" key="3">
    <source>
        <dbReference type="Proteomes" id="UP000005445"/>
    </source>
</evidence>
<dbReference type="OrthoDB" id="23902at10239"/>
<keyword evidence="1" id="KW-0472">Membrane</keyword>
<dbReference type="Proteomes" id="UP000005445">
    <property type="component" value="Segment"/>
</dbReference>
<keyword evidence="1" id="KW-1133">Transmembrane helix</keyword>